<organism evidence="2 3">
    <name type="scientific">Crotalaria pallida</name>
    <name type="common">Smooth rattlebox</name>
    <name type="synonym">Crotalaria striata</name>
    <dbReference type="NCBI Taxonomy" id="3830"/>
    <lineage>
        <taxon>Eukaryota</taxon>
        <taxon>Viridiplantae</taxon>
        <taxon>Streptophyta</taxon>
        <taxon>Embryophyta</taxon>
        <taxon>Tracheophyta</taxon>
        <taxon>Spermatophyta</taxon>
        <taxon>Magnoliopsida</taxon>
        <taxon>eudicotyledons</taxon>
        <taxon>Gunneridae</taxon>
        <taxon>Pentapetalae</taxon>
        <taxon>rosids</taxon>
        <taxon>fabids</taxon>
        <taxon>Fabales</taxon>
        <taxon>Fabaceae</taxon>
        <taxon>Papilionoideae</taxon>
        <taxon>50 kb inversion clade</taxon>
        <taxon>genistoids sensu lato</taxon>
        <taxon>core genistoids</taxon>
        <taxon>Crotalarieae</taxon>
        <taxon>Crotalaria</taxon>
    </lineage>
</organism>
<feature type="compositionally biased region" description="Polar residues" evidence="1">
    <location>
        <begin position="9"/>
        <end position="22"/>
    </location>
</feature>
<dbReference type="AlphaFoldDB" id="A0AAN9P0G8"/>
<comment type="caution">
    <text evidence="2">The sequence shown here is derived from an EMBL/GenBank/DDBJ whole genome shotgun (WGS) entry which is preliminary data.</text>
</comment>
<protein>
    <submittedName>
        <fullName evidence="2">Uncharacterized protein</fullName>
    </submittedName>
</protein>
<evidence type="ECO:0000313" key="2">
    <source>
        <dbReference type="EMBL" id="KAK7282740.1"/>
    </source>
</evidence>
<gene>
    <name evidence="2" type="ORF">RIF29_11760</name>
</gene>
<evidence type="ECO:0000256" key="1">
    <source>
        <dbReference type="SAM" id="MobiDB-lite"/>
    </source>
</evidence>
<feature type="region of interest" description="Disordered" evidence="1">
    <location>
        <begin position="59"/>
        <end position="105"/>
    </location>
</feature>
<sequence>MGAKRQIFQKLNTSYTSPTTHGTGVGNTDGQGTNVNVEEVVSSFNKCNLTLEQDDFEAVNNKPSADILQERDSVKELAGNDEEEGPQPEEATNASSVNKAPINPHDNFEVQSQKEVEEPIPVAELQKAKKWKRLSKTVPPFTTNTTHVVQKRKLSGCGAADDDDVEMLDRVYAKCARNEKAEAEVQPRPQQ</sequence>
<name>A0AAN9P0G8_CROPI</name>
<reference evidence="2 3" key="1">
    <citation type="submission" date="2024-01" db="EMBL/GenBank/DDBJ databases">
        <title>The genomes of 5 underutilized Papilionoideae crops provide insights into root nodulation and disease resistanc.</title>
        <authorList>
            <person name="Yuan L."/>
        </authorList>
    </citation>
    <scope>NUCLEOTIDE SEQUENCE [LARGE SCALE GENOMIC DNA]</scope>
    <source>
        <strain evidence="2">ZHUSHIDOU_FW_LH</strain>
        <tissue evidence="2">Leaf</tissue>
    </source>
</reference>
<dbReference type="EMBL" id="JAYWIO010000002">
    <property type="protein sequence ID" value="KAK7282740.1"/>
    <property type="molecule type" value="Genomic_DNA"/>
</dbReference>
<evidence type="ECO:0000313" key="3">
    <source>
        <dbReference type="Proteomes" id="UP001372338"/>
    </source>
</evidence>
<dbReference type="Proteomes" id="UP001372338">
    <property type="component" value="Unassembled WGS sequence"/>
</dbReference>
<feature type="region of interest" description="Disordered" evidence="1">
    <location>
        <begin position="1"/>
        <end position="33"/>
    </location>
</feature>
<accession>A0AAN9P0G8</accession>
<keyword evidence="3" id="KW-1185">Reference proteome</keyword>
<proteinExistence type="predicted"/>